<dbReference type="CDD" id="cd01392">
    <property type="entry name" value="HTH_LacI"/>
    <property type="match status" value="1"/>
</dbReference>
<dbReference type="GO" id="GO:0000976">
    <property type="term" value="F:transcription cis-regulatory region binding"/>
    <property type="evidence" value="ECO:0007669"/>
    <property type="project" value="TreeGrafter"/>
</dbReference>
<dbReference type="Pfam" id="PF00356">
    <property type="entry name" value="LacI"/>
    <property type="match status" value="1"/>
</dbReference>
<dbReference type="InterPro" id="IPR046335">
    <property type="entry name" value="LacI/GalR-like_sensor"/>
</dbReference>
<accession>A0A2A3YKZ7</accession>
<evidence type="ECO:0000313" key="6">
    <source>
        <dbReference type="EMBL" id="PCC40016.1"/>
    </source>
</evidence>
<name>A0A2A3YKZ7_9MICO</name>
<dbReference type="Gene3D" id="1.10.260.40">
    <property type="entry name" value="lambda repressor-like DNA-binding domains"/>
    <property type="match status" value="1"/>
</dbReference>
<evidence type="ECO:0000256" key="1">
    <source>
        <dbReference type="ARBA" id="ARBA00023015"/>
    </source>
</evidence>
<dbReference type="PANTHER" id="PTHR30146:SF138">
    <property type="entry name" value="TRANSCRIPTIONAL REGULATORY PROTEIN"/>
    <property type="match status" value="1"/>
</dbReference>
<dbReference type="InterPro" id="IPR000843">
    <property type="entry name" value="HTH_LacI"/>
</dbReference>
<evidence type="ECO:0000256" key="2">
    <source>
        <dbReference type="ARBA" id="ARBA00023125"/>
    </source>
</evidence>
<sequence>MAMTLKDVAARAEISIATASRSFQRPDLVGEATREKVLAAAAEIGYSPNRSARALITGRSGVYGVIVPDLENPFFPAVLKGAQARAHQLGAQLLITDAGEAPDGELPLVRTLAPQVDGIVLCSSRMDEGVLREAARLVPLSLVNRVSPVLPGVFADPVPGIPSAIRHLHRMGHRHLGYVGGPSISRSDPVRRTVIERVCQEIGMEWTDIGSFAPTVEGGRRGAEALLLTEVTAVLVYNDFMALALMERLRGFGVDVPGEISVVGWDDIEFSALVTPGLSTVQVPRYDMGVAAVDLLHDGDVHAGARADGGDGGRGAEGSDGGSSAHVRLGLPTRFVPRGSTAKVVVRE</sequence>
<evidence type="ECO:0000256" key="3">
    <source>
        <dbReference type="ARBA" id="ARBA00023163"/>
    </source>
</evidence>
<dbReference type="Pfam" id="PF13377">
    <property type="entry name" value="Peripla_BP_3"/>
    <property type="match status" value="1"/>
</dbReference>
<dbReference type="SUPFAM" id="SSF47413">
    <property type="entry name" value="lambda repressor-like DNA-binding domains"/>
    <property type="match status" value="1"/>
</dbReference>
<dbReference type="OrthoDB" id="3258243at2"/>
<dbReference type="AlphaFoldDB" id="A0A2A3YKZ7"/>
<dbReference type="SMART" id="SM00354">
    <property type="entry name" value="HTH_LACI"/>
    <property type="match status" value="1"/>
</dbReference>
<comment type="caution">
    <text evidence="6">The sequence shown here is derived from an EMBL/GenBank/DDBJ whole genome shotgun (WGS) entry which is preliminary data.</text>
</comment>
<keyword evidence="2" id="KW-0238">DNA-binding</keyword>
<evidence type="ECO:0000256" key="4">
    <source>
        <dbReference type="SAM" id="MobiDB-lite"/>
    </source>
</evidence>
<keyword evidence="1" id="KW-0805">Transcription regulation</keyword>
<dbReference type="CDD" id="cd06267">
    <property type="entry name" value="PBP1_LacI_sugar_binding-like"/>
    <property type="match status" value="1"/>
</dbReference>
<dbReference type="InterPro" id="IPR010982">
    <property type="entry name" value="Lambda_DNA-bd_dom_sf"/>
</dbReference>
<dbReference type="GO" id="GO:0003700">
    <property type="term" value="F:DNA-binding transcription factor activity"/>
    <property type="evidence" value="ECO:0007669"/>
    <property type="project" value="TreeGrafter"/>
</dbReference>
<dbReference type="Gene3D" id="3.40.50.2300">
    <property type="match status" value="2"/>
</dbReference>
<dbReference type="PANTHER" id="PTHR30146">
    <property type="entry name" value="LACI-RELATED TRANSCRIPTIONAL REPRESSOR"/>
    <property type="match status" value="1"/>
</dbReference>
<feature type="compositionally biased region" description="Gly residues" evidence="4">
    <location>
        <begin position="312"/>
        <end position="321"/>
    </location>
</feature>
<gene>
    <name evidence="6" type="ORF">CIK66_05010</name>
</gene>
<proteinExistence type="predicted"/>
<evidence type="ECO:0000259" key="5">
    <source>
        <dbReference type="PROSITE" id="PS50932"/>
    </source>
</evidence>
<keyword evidence="7" id="KW-1185">Reference proteome</keyword>
<dbReference type="EMBL" id="NRGR01000008">
    <property type="protein sequence ID" value="PCC40016.1"/>
    <property type="molecule type" value="Genomic_DNA"/>
</dbReference>
<reference evidence="6 7" key="1">
    <citation type="journal article" date="2017" name="Elife">
        <title>Extensive horizontal gene transfer in cheese-associated bacteria.</title>
        <authorList>
            <person name="Bonham K.S."/>
            <person name="Wolfe B.E."/>
            <person name="Dutton R.J."/>
        </authorList>
    </citation>
    <scope>NUCLEOTIDE SEQUENCE [LARGE SCALE GENOMIC DNA]</scope>
    <source>
        <strain evidence="6 7">341_9</strain>
    </source>
</reference>
<feature type="region of interest" description="Disordered" evidence="4">
    <location>
        <begin position="304"/>
        <end position="327"/>
    </location>
</feature>
<dbReference type="InterPro" id="IPR028082">
    <property type="entry name" value="Peripla_BP_I"/>
</dbReference>
<dbReference type="PROSITE" id="PS50932">
    <property type="entry name" value="HTH_LACI_2"/>
    <property type="match status" value="1"/>
</dbReference>
<keyword evidence="3" id="KW-0804">Transcription</keyword>
<organism evidence="6 7">
    <name type="scientific">Brachybacterium alimentarium</name>
    <dbReference type="NCBI Taxonomy" id="47845"/>
    <lineage>
        <taxon>Bacteria</taxon>
        <taxon>Bacillati</taxon>
        <taxon>Actinomycetota</taxon>
        <taxon>Actinomycetes</taxon>
        <taxon>Micrococcales</taxon>
        <taxon>Dermabacteraceae</taxon>
        <taxon>Brachybacterium</taxon>
    </lineage>
</organism>
<evidence type="ECO:0000313" key="7">
    <source>
        <dbReference type="Proteomes" id="UP000218598"/>
    </source>
</evidence>
<dbReference type="SUPFAM" id="SSF53822">
    <property type="entry name" value="Periplasmic binding protein-like I"/>
    <property type="match status" value="1"/>
</dbReference>
<dbReference type="Proteomes" id="UP000218598">
    <property type="component" value="Unassembled WGS sequence"/>
</dbReference>
<protein>
    <submittedName>
        <fullName evidence="6">LacI family transcriptional regulator</fullName>
    </submittedName>
</protein>
<feature type="domain" description="HTH lacI-type" evidence="5">
    <location>
        <begin position="3"/>
        <end position="57"/>
    </location>
</feature>